<name>A0A8W8MFM4_MAGGI</name>
<dbReference type="PANTHER" id="PTHR21656">
    <property type="entry name" value="MALE-SPECIFIC LETHAL-1 PROTEIN"/>
    <property type="match status" value="1"/>
</dbReference>
<dbReference type="Proteomes" id="UP000005408">
    <property type="component" value="Unassembled WGS sequence"/>
</dbReference>
<sequence length="515" mass="59403">MTGGHSRADSFSDSRGRTEGRSALPRRRATKMSYSETGGFDTDLALAVQESLRYARQAEREAKEREDGTISNHVGGERSCMMQSKFTDETTDECVMQSCAHLKDLLLVNLDLVQHQQELLTEKEKEIRAVKSENNMPTVWRLFSKFYYSIASGDMSEGFIGKIMKMTDVLVPNKFTVSVRNFFRSCKRPALKNNGLKCRLERMERRMAMLKQKEDSDFIMGTSVRSPANKSKPESENSTPAEKGVKRKGNIETESISKRLALADENDTPCTSSKSHPKHRKRSQLPTQEVSTASPTHTTRQKTTQIQEAIQPPTPRQKSWTITSDNSVSYRKKLLPILKDQKSDNVLRTNEPYFVSHFEPLDEDLSYRKDVVQTEDTQLEVKLPSWRPRKYPSLWVLEGTENLEDEVFVKRHQKLEVEEKRRKRWDLQRLREQKIYEKLKEKEMTAENLKKGEDQHVESFYPLLDDITHIEVCNKIPVMAFGHALPNLKSEEFDLPWEVDASKGHARSSRPGRSR</sequence>
<dbReference type="EnsemblMetazoa" id="G32109.1">
    <property type="protein sequence ID" value="G32109.1:cds"/>
    <property type="gene ID" value="G32109"/>
</dbReference>
<dbReference type="AlphaFoldDB" id="A0A8W8MFM4"/>
<dbReference type="InterPro" id="IPR029332">
    <property type="entry name" value="PEHE_dom"/>
</dbReference>
<organism evidence="3 4">
    <name type="scientific">Magallana gigas</name>
    <name type="common">Pacific oyster</name>
    <name type="synonym">Crassostrea gigas</name>
    <dbReference type="NCBI Taxonomy" id="29159"/>
    <lineage>
        <taxon>Eukaryota</taxon>
        <taxon>Metazoa</taxon>
        <taxon>Spiralia</taxon>
        <taxon>Lophotrochozoa</taxon>
        <taxon>Mollusca</taxon>
        <taxon>Bivalvia</taxon>
        <taxon>Autobranchia</taxon>
        <taxon>Pteriomorphia</taxon>
        <taxon>Ostreida</taxon>
        <taxon>Ostreoidea</taxon>
        <taxon>Ostreidae</taxon>
        <taxon>Magallana</taxon>
    </lineage>
</organism>
<protein>
    <recommendedName>
        <fullName evidence="2">PEHE domain-containing protein</fullName>
    </recommendedName>
</protein>
<reference evidence="3" key="1">
    <citation type="submission" date="2022-08" db="UniProtKB">
        <authorList>
            <consortium name="EnsemblMetazoa"/>
        </authorList>
    </citation>
    <scope>IDENTIFICATION</scope>
    <source>
        <strain evidence="3">05x7-T-G4-1.051#20</strain>
    </source>
</reference>
<dbReference type="InterPro" id="IPR026711">
    <property type="entry name" value="Msl-1"/>
</dbReference>
<evidence type="ECO:0000313" key="3">
    <source>
        <dbReference type="EnsemblMetazoa" id="G32109.1:cds"/>
    </source>
</evidence>
<dbReference type="PANTHER" id="PTHR21656:SF2">
    <property type="entry name" value="MALE-SPECIFIC LETHAL 1 HOMOLOG"/>
    <property type="match status" value="1"/>
</dbReference>
<feature type="domain" description="PEHE" evidence="2">
    <location>
        <begin position="380"/>
        <end position="497"/>
    </location>
</feature>
<dbReference type="PROSITE" id="PS52052">
    <property type="entry name" value="PEHE"/>
    <property type="match status" value="1"/>
</dbReference>
<proteinExistence type="predicted"/>
<feature type="region of interest" description="Disordered" evidence="1">
    <location>
        <begin position="1"/>
        <end position="36"/>
    </location>
</feature>
<dbReference type="SMART" id="SM01300">
    <property type="entry name" value="PEHE"/>
    <property type="match status" value="1"/>
</dbReference>
<evidence type="ECO:0000256" key="1">
    <source>
        <dbReference type="SAM" id="MobiDB-lite"/>
    </source>
</evidence>
<dbReference type="GO" id="GO:0003682">
    <property type="term" value="F:chromatin binding"/>
    <property type="evidence" value="ECO:0007669"/>
    <property type="project" value="TreeGrafter"/>
</dbReference>
<keyword evidence="4" id="KW-1185">Reference proteome</keyword>
<dbReference type="Gene3D" id="1.20.5.170">
    <property type="match status" value="1"/>
</dbReference>
<evidence type="ECO:0000313" key="4">
    <source>
        <dbReference type="Proteomes" id="UP000005408"/>
    </source>
</evidence>
<feature type="region of interest" description="Disordered" evidence="1">
    <location>
        <begin position="211"/>
        <end position="323"/>
    </location>
</feature>
<dbReference type="Pfam" id="PF15275">
    <property type="entry name" value="PEHE"/>
    <property type="match status" value="1"/>
</dbReference>
<dbReference type="Gene3D" id="6.10.250.2000">
    <property type="match status" value="1"/>
</dbReference>
<accession>A0A8W8MFM4</accession>
<dbReference type="GO" id="GO:0072487">
    <property type="term" value="C:MSL complex"/>
    <property type="evidence" value="ECO:0007669"/>
    <property type="project" value="InterPro"/>
</dbReference>
<feature type="compositionally biased region" description="Polar residues" evidence="1">
    <location>
        <begin position="284"/>
        <end position="308"/>
    </location>
</feature>
<feature type="compositionally biased region" description="Basic and acidic residues" evidence="1">
    <location>
        <begin position="1"/>
        <end position="20"/>
    </location>
</feature>
<evidence type="ECO:0000259" key="2">
    <source>
        <dbReference type="PROSITE" id="PS52052"/>
    </source>
</evidence>